<accession>A0A5J4WJ58</accession>
<evidence type="ECO:0000313" key="3">
    <source>
        <dbReference type="Proteomes" id="UP000324800"/>
    </source>
</evidence>
<name>A0A5J4WJ58_9EUKA</name>
<evidence type="ECO:0000313" key="2">
    <source>
        <dbReference type="EMBL" id="KAA6394325.1"/>
    </source>
</evidence>
<proteinExistence type="predicted"/>
<comment type="caution">
    <text evidence="2">The sequence shown here is derived from an EMBL/GenBank/DDBJ whole genome shotgun (WGS) entry which is preliminary data.</text>
</comment>
<sequence>MEYNDDNEQDCNSRDKLVDSETHGEHSSTININTITNDNDNRCSTKQMGFYISERIRNDSDGSWNLEQKISEVNEQQQGNQSNYLGPPIFRQNLKEFASSIPCDQKRQQYNSFRHQEMERINIIDKRNQTGTLINRKARNIDPHYSLPRSQKQNCRRTKWTIKSRRLRTKGEDFLTDMSQDELELNNRLILTALQQPTAKIHVNCFPLF</sequence>
<organism evidence="2 3">
    <name type="scientific">Streblomastix strix</name>
    <dbReference type="NCBI Taxonomy" id="222440"/>
    <lineage>
        <taxon>Eukaryota</taxon>
        <taxon>Metamonada</taxon>
        <taxon>Preaxostyla</taxon>
        <taxon>Oxymonadida</taxon>
        <taxon>Streblomastigidae</taxon>
        <taxon>Streblomastix</taxon>
    </lineage>
</organism>
<feature type="region of interest" description="Disordered" evidence="1">
    <location>
        <begin position="1"/>
        <end position="33"/>
    </location>
</feature>
<gene>
    <name evidence="2" type="ORF">EZS28_010151</name>
</gene>
<protein>
    <submittedName>
        <fullName evidence="2">Uncharacterized protein</fullName>
    </submittedName>
</protein>
<dbReference type="AlphaFoldDB" id="A0A5J4WJ58"/>
<reference evidence="2 3" key="1">
    <citation type="submission" date="2019-03" db="EMBL/GenBank/DDBJ databases">
        <title>Single cell metagenomics reveals metabolic interactions within the superorganism composed of flagellate Streblomastix strix and complex community of Bacteroidetes bacteria on its surface.</title>
        <authorList>
            <person name="Treitli S.C."/>
            <person name="Kolisko M."/>
            <person name="Husnik F."/>
            <person name="Keeling P."/>
            <person name="Hampl V."/>
        </authorList>
    </citation>
    <scope>NUCLEOTIDE SEQUENCE [LARGE SCALE GENOMIC DNA]</scope>
    <source>
        <strain evidence="2">ST1C</strain>
    </source>
</reference>
<feature type="compositionally biased region" description="Basic and acidic residues" evidence="1">
    <location>
        <begin position="11"/>
        <end position="26"/>
    </location>
</feature>
<evidence type="ECO:0000256" key="1">
    <source>
        <dbReference type="SAM" id="MobiDB-lite"/>
    </source>
</evidence>
<dbReference type="EMBL" id="SNRW01001973">
    <property type="protein sequence ID" value="KAA6394325.1"/>
    <property type="molecule type" value="Genomic_DNA"/>
</dbReference>
<dbReference type="Proteomes" id="UP000324800">
    <property type="component" value="Unassembled WGS sequence"/>
</dbReference>